<feature type="transmembrane region" description="Helical" evidence="8">
    <location>
        <begin position="89"/>
        <end position="109"/>
    </location>
</feature>
<evidence type="ECO:0000256" key="3">
    <source>
        <dbReference type="ARBA" id="ARBA00022448"/>
    </source>
</evidence>
<dbReference type="PANTHER" id="PTHR30472:SF1">
    <property type="entry name" value="FE(3+) DICITRATE TRANSPORT SYSTEM PERMEASE PROTEIN FECC-RELATED"/>
    <property type="match status" value="1"/>
</dbReference>
<feature type="transmembrane region" description="Helical" evidence="8">
    <location>
        <begin position="147"/>
        <end position="167"/>
    </location>
</feature>
<evidence type="ECO:0000313" key="9">
    <source>
        <dbReference type="EMBL" id="QAB19183.1"/>
    </source>
</evidence>
<reference evidence="9 10" key="1">
    <citation type="submission" date="2019-01" db="EMBL/GenBank/DDBJ databases">
        <title>Leucobacter muris sp. nov. isolated from the nose of a laboratory mouse.</title>
        <authorList>
            <person name="Benga L."/>
            <person name="Sproeer C."/>
            <person name="Schumann P."/>
            <person name="Verbarg S."/>
            <person name="Bunk B."/>
            <person name="Engelhardt E."/>
            <person name="Benten P.M."/>
            <person name="Sager M."/>
        </authorList>
    </citation>
    <scope>NUCLEOTIDE SEQUENCE [LARGE SCALE GENOMIC DNA]</scope>
    <source>
        <strain evidence="9 10">DSM 101948</strain>
    </source>
</reference>
<dbReference type="CDD" id="cd06550">
    <property type="entry name" value="TM_ABC_iron-siderophores_like"/>
    <property type="match status" value="1"/>
</dbReference>
<evidence type="ECO:0000313" key="10">
    <source>
        <dbReference type="Proteomes" id="UP000285768"/>
    </source>
</evidence>
<organism evidence="9 10">
    <name type="scientific">Leucobacter muris</name>
    <dbReference type="NCBI Taxonomy" id="1935379"/>
    <lineage>
        <taxon>Bacteria</taxon>
        <taxon>Bacillati</taxon>
        <taxon>Actinomycetota</taxon>
        <taxon>Actinomycetes</taxon>
        <taxon>Micrococcales</taxon>
        <taxon>Microbacteriaceae</taxon>
        <taxon>Leucobacter</taxon>
    </lineage>
</organism>
<keyword evidence="5 8" id="KW-0812">Transmembrane</keyword>
<sequence length="330" mass="33446">MRRRRVVAVVLGVVLLAALALASLLVGSGRLSTAEAWRLLFTDDGGPDGLIVREYRVPRTLLAIAVGIALGLSGAIIQAITRNPLADPGILGVNAGAYTAVVFAAAWLGSSLTGAHIAFSLAGALVAALVVYGIGTTGPAGGTPTKLVLTGTAFGAVLTGISFAVTLTQPEVFDRVRFWAAGSLQNRQFDTLWAVLPFIVVGAAIALVLPRALNALALGDDVAVALGSRPAVTKLAGVTAVTLLCGAATAAAGPIAFVGLMVPHALRSIVGPDQRWILPLCLIAAPVLMLAADILGRVAVSSELPAGVVTAFLGAPVLIALTRRRGARGL</sequence>
<dbReference type="InterPro" id="IPR000522">
    <property type="entry name" value="ABC_transptr_permease_BtuC"/>
</dbReference>
<feature type="transmembrane region" description="Helical" evidence="8">
    <location>
        <begin position="57"/>
        <end position="77"/>
    </location>
</feature>
<evidence type="ECO:0000256" key="2">
    <source>
        <dbReference type="ARBA" id="ARBA00007935"/>
    </source>
</evidence>
<dbReference type="EMBL" id="CP035037">
    <property type="protein sequence ID" value="QAB19183.1"/>
    <property type="molecule type" value="Genomic_DNA"/>
</dbReference>
<evidence type="ECO:0000256" key="5">
    <source>
        <dbReference type="ARBA" id="ARBA00022692"/>
    </source>
</evidence>
<keyword evidence="6 8" id="KW-1133">Transmembrane helix</keyword>
<proteinExistence type="inferred from homology"/>
<gene>
    <name evidence="9" type="ORF">Leucomu_07075</name>
</gene>
<keyword evidence="4" id="KW-1003">Cell membrane</keyword>
<dbReference type="InterPro" id="IPR037294">
    <property type="entry name" value="ABC_BtuC-like"/>
</dbReference>
<evidence type="ECO:0000256" key="8">
    <source>
        <dbReference type="SAM" id="Phobius"/>
    </source>
</evidence>
<comment type="similarity">
    <text evidence="2">Belongs to the binding-protein-dependent transport system permease family. FecCD subfamily.</text>
</comment>
<dbReference type="PANTHER" id="PTHR30472">
    <property type="entry name" value="FERRIC ENTEROBACTIN TRANSPORT SYSTEM PERMEASE PROTEIN"/>
    <property type="match status" value="1"/>
</dbReference>
<keyword evidence="3" id="KW-0813">Transport</keyword>
<feature type="transmembrane region" description="Helical" evidence="8">
    <location>
        <begin position="304"/>
        <end position="322"/>
    </location>
</feature>
<feature type="transmembrane region" description="Helical" evidence="8">
    <location>
        <begin position="115"/>
        <end position="135"/>
    </location>
</feature>
<dbReference type="Pfam" id="PF01032">
    <property type="entry name" value="FecCD"/>
    <property type="match status" value="1"/>
</dbReference>
<evidence type="ECO:0000256" key="1">
    <source>
        <dbReference type="ARBA" id="ARBA00004651"/>
    </source>
</evidence>
<evidence type="ECO:0000256" key="7">
    <source>
        <dbReference type="ARBA" id="ARBA00023136"/>
    </source>
</evidence>
<dbReference type="Proteomes" id="UP000285768">
    <property type="component" value="Chromosome"/>
</dbReference>
<comment type="subcellular location">
    <subcellularLocation>
        <location evidence="1">Cell membrane</location>
        <topology evidence="1">Multi-pass membrane protein</topology>
    </subcellularLocation>
</comment>
<dbReference type="Gene3D" id="1.10.3470.10">
    <property type="entry name" value="ABC transporter involved in vitamin B12 uptake, BtuC"/>
    <property type="match status" value="1"/>
</dbReference>
<protein>
    <submittedName>
        <fullName evidence="9">Fe(3+)-siderophore ABC transporter permease</fullName>
    </submittedName>
</protein>
<evidence type="ECO:0000256" key="4">
    <source>
        <dbReference type="ARBA" id="ARBA00022475"/>
    </source>
</evidence>
<evidence type="ECO:0000256" key="6">
    <source>
        <dbReference type="ARBA" id="ARBA00022989"/>
    </source>
</evidence>
<dbReference type="SUPFAM" id="SSF81345">
    <property type="entry name" value="ABC transporter involved in vitamin B12 uptake, BtuC"/>
    <property type="match status" value="1"/>
</dbReference>
<keyword evidence="10" id="KW-1185">Reference proteome</keyword>
<accession>A0ABX5QJR3</accession>
<name>A0ABX5QJR3_9MICO</name>
<keyword evidence="7 8" id="KW-0472">Membrane</keyword>
<feature type="transmembrane region" description="Helical" evidence="8">
    <location>
        <begin position="191"/>
        <end position="209"/>
    </location>
</feature>